<dbReference type="PANTHER" id="PTHR47964:SF1">
    <property type="entry name" value="ATP-DEPENDENT DNA HELICASE HOMOLOG RECG, CHLOROPLASTIC"/>
    <property type="match status" value="1"/>
</dbReference>
<dbReference type="InterPro" id="IPR033454">
    <property type="entry name" value="RecG_wedge"/>
</dbReference>
<dbReference type="InterPro" id="IPR047112">
    <property type="entry name" value="RecG/Mfd"/>
</dbReference>
<dbReference type="Pfam" id="PF00271">
    <property type="entry name" value="Helicase_C"/>
    <property type="match status" value="1"/>
</dbReference>
<dbReference type="InterPro" id="IPR027417">
    <property type="entry name" value="P-loop_NTPase"/>
</dbReference>
<evidence type="ECO:0000256" key="7">
    <source>
        <dbReference type="ARBA" id="ARBA00022840"/>
    </source>
</evidence>
<evidence type="ECO:0000256" key="12">
    <source>
        <dbReference type="ARBA" id="ARBA00034617"/>
    </source>
</evidence>
<dbReference type="NCBIfam" id="NF008163">
    <property type="entry name" value="PRK10917.1-1"/>
    <property type="match status" value="1"/>
</dbReference>
<evidence type="ECO:0000256" key="3">
    <source>
        <dbReference type="ARBA" id="ARBA00022741"/>
    </source>
</evidence>
<proteinExistence type="inferred from homology"/>
<comment type="caution">
    <text evidence="19">The sequence shown here is derived from an EMBL/GenBank/DDBJ whole genome shotgun (WGS) entry which is preliminary data.</text>
</comment>
<evidence type="ECO:0000256" key="11">
    <source>
        <dbReference type="ARBA" id="ARBA00023235"/>
    </source>
</evidence>
<dbReference type="EC" id="5.6.2.4" evidence="13 15"/>
<dbReference type="OrthoDB" id="9804325at2"/>
<evidence type="ECO:0000256" key="2">
    <source>
        <dbReference type="ARBA" id="ARBA00017846"/>
    </source>
</evidence>
<keyword evidence="3 15" id="KW-0547">Nucleotide-binding</keyword>
<evidence type="ECO:0000259" key="17">
    <source>
        <dbReference type="PROSITE" id="PS51192"/>
    </source>
</evidence>
<evidence type="ECO:0000259" key="18">
    <source>
        <dbReference type="PROSITE" id="PS51194"/>
    </source>
</evidence>
<keyword evidence="10 15" id="KW-0234">DNA repair</keyword>
<dbReference type="Proteomes" id="UP000274556">
    <property type="component" value="Unassembled WGS sequence"/>
</dbReference>
<evidence type="ECO:0000256" key="8">
    <source>
        <dbReference type="ARBA" id="ARBA00023125"/>
    </source>
</evidence>
<evidence type="ECO:0000256" key="5">
    <source>
        <dbReference type="ARBA" id="ARBA00022801"/>
    </source>
</evidence>
<feature type="domain" description="Helicase C-terminal" evidence="18">
    <location>
        <begin position="496"/>
        <end position="642"/>
    </location>
</feature>
<feature type="compositionally biased region" description="Polar residues" evidence="16">
    <location>
        <begin position="1"/>
        <end position="19"/>
    </location>
</feature>
<comment type="similarity">
    <text evidence="1 15">Belongs to the helicase family. RecG subfamily.</text>
</comment>
<sequence>MTDTPSGSSANPSLPTPSLDSIPVERLKRVGPRVAERLGKLGVRTVQDLLFHLPHRYQDRTRLVHISGLRPGDEALIEGEIQEVDLSGGRRRSLKVWVSDGTFGGLLLRFFHYSRQQIDALKPGVRLRCYGEVRQGPSALEMVHPEYRIQSEEAGAIDARLTPLYPSTEGLQQSSWRGLTDQALALLAEQAPRECLPEEVLLPLGLPSLVEALVYLHRPPVEADPDDLIERRHPAFHRLAFEELVAHQVSLRRLRAAQRAILAPVLAGDGTLRRQLLDALPFRMTAAQERVVAEIAADLQGDRPMQRLLQGDVGAGKTLVAALAALQAIESGAQVALMAPTELLSEQHRRGFAGWLAPLDIEPVWLVGRHKGRERAGLLKAIASGRARMVMGTHALFQEDVVFSELGLVIIDEQHRFGVHQRMRLRAKGGGAGGVPHQLIMTATPIPRSLAMTVYADLDLSVIDELPPGRTPIVTVAVPDTRREEVIARVEQACAQGRQAYWVCTLIEESEALECQAAEETARQLAESLPGIRIGLVHGRIKGPERETVMAAFASGDLDLLVATTVVEVGVDVPNASLMIIENPERLGLAQLHQLRGRVGRGSVQSHCVLLFHPPLSLAARERLGIIRAAESGFEIAERDLAMRGAGEVLGTRQTGTVQFRVADPLRDQHLVADAQRAADLILARYPDRVEPLIQRWLGSRELYGSV</sequence>
<evidence type="ECO:0000256" key="9">
    <source>
        <dbReference type="ARBA" id="ARBA00023172"/>
    </source>
</evidence>
<dbReference type="GO" id="GO:0006281">
    <property type="term" value="P:DNA repair"/>
    <property type="evidence" value="ECO:0007669"/>
    <property type="project" value="UniProtKB-UniRule"/>
</dbReference>
<dbReference type="GO" id="GO:0006310">
    <property type="term" value="P:DNA recombination"/>
    <property type="evidence" value="ECO:0007669"/>
    <property type="project" value="UniProtKB-UniRule"/>
</dbReference>
<evidence type="ECO:0000256" key="6">
    <source>
        <dbReference type="ARBA" id="ARBA00022806"/>
    </source>
</evidence>
<dbReference type="InterPro" id="IPR012340">
    <property type="entry name" value="NA-bd_OB-fold"/>
</dbReference>
<dbReference type="FunFam" id="3.40.50.300:FF:000391">
    <property type="entry name" value="ATP-dependent DNA helicase RecG"/>
    <property type="match status" value="1"/>
</dbReference>
<evidence type="ECO:0000256" key="10">
    <source>
        <dbReference type="ARBA" id="ARBA00023204"/>
    </source>
</evidence>
<keyword evidence="11" id="KW-0413">Isomerase</keyword>
<dbReference type="SUPFAM" id="SSF50249">
    <property type="entry name" value="Nucleic acid-binding proteins"/>
    <property type="match status" value="1"/>
</dbReference>
<keyword evidence="7 15" id="KW-0067">ATP-binding</keyword>
<keyword evidence="8" id="KW-0238">DNA-binding</keyword>
<evidence type="ECO:0000256" key="15">
    <source>
        <dbReference type="RuleBase" id="RU363016"/>
    </source>
</evidence>
<comment type="catalytic activity">
    <reaction evidence="12 15">
        <text>Couples ATP hydrolysis with the unwinding of duplex DNA by translocating in the 3'-5' direction.</text>
        <dbReference type="EC" id="5.6.2.4"/>
    </reaction>
</comment>
<protein>
    <recommendedName>
        <fullName evidence="2 15">ATP-dependent DNA helicase RecG</fullName>
        <ecNumber evidence="13 15">5.6.2.4</ecNumber>
    </recommendedName>
</protein>
<dbReference type="NCBIfam" id="TIGR00643">
    <property type="entry name" value="recG"/>
    <property type="match status" value="1"/>
</dbReference>
<dbReference type="RefSeq" id="WP_120797489.1">
    <property type="nucleotide sequence ID" value="NZ_RBXL01000001.1"/>
</dbReference>
<dbReference type="Pfam" id="PF00270">
    <property type="entry name" value="DEAD"/>
    <property type="match status" value="1"/>
</dbReference>
<dbReference type="EMBL" id="RBXL01000001">
    <property type="protein sequence ID" value="RKT45166.1"/>
    <property type="molecule type" value="Genomic_DNA"/>
</dbReference>
<dbReference type="Gene3D" id="2.40.50.140">
    <property type="entry name" value="Nucleic acid-binding proteins"/>
    <property type="match status" value="1"/>
</dbReference>
<dbReference type="GO" id="GO:0005524">
    <property type="term" value="F:ATP binding"/>
    <property type="evidence" value="ECO:0007669"/>
    <property type="project" value="UniProtKB-KW"/>
</dbReference>
<evidence type="ECO:0000256" key="1">
    <source>
        <dbReference type="ARBA" id="ARBA00007504"/>
    </source>
</evidence>
<evidence type="ECO:0000256" key="13">
    <source>
        <dbReference type="ARBA" id="ARBA00034808"/>
    </source>
</evidence>
<keyword evidence="6 15" id="KW-0347">Helicase</keyword>
<dbReference type="SMART" id="SM00490">
    <property type="entry name" value="HELICc"/>
    <property type="match status" value="1"/>
</dbReference>
<evidence type="ECO:0000313" key="20">
    <source>
        <dbReference type="Proteomes" id="UP000274556"/>
    </source>
</evidence>
<dbReference type="PROSITE" id="PS51192">
    <property type="entry name" value="HELICASE_ATP_BIND_1"/>
    <property type="match status" value="1"/>
</dbReference>
<feature type="region of interest" description="Disordered" evidence="16">
    <location>
        <begin position="1"/>
        <end position="20"/>
    </location>
</feature>
<keyword evidence="5 15" id="KW-0378">Hydrolase</keyword>
<dbReference type="CDD" id="cd04488">
    <property type="entry name" value="RecG_wedge_OBF"/>
    <property type="match status" value="1"/>
</dbReference>
<name>A0A495V6Y6_9GAMM</name>
<keyword evidence="9 15" id="KW-0233">DNA recombination</keyword>
<dbReference type="SUPFAM" id="SSF52540">
    <property type="entry name" value="P-loop containing nucleoside triphosphate hydrolases"/>
    <property type="match status" value="2"/>
</dbReference>
<evidence type="ECO:0000256" key="16">
    <source>
        <dbReference type="SAM" id="MobiDB-lite"/>
    </source>
</evidence>
<dbReference type="InterPro" id="IPR001650">
    <property type="entry name" value="Helicase_C-like"/>
</dbReference>
<dbReference type="PROSITE" id="PS51194">
    <property type="entry name" value="HELICASE_CTER"/>
    <property type="match status" value="1"/>
</dbReference>
<gene>
    <name evidence="19" type="ORF">BDD21_2583</name>
</gene>
<dbReference type="SMART" id="SM00487">
    <property type="entry name" value="DEXDc"/>
    <property type="match status" value="1"/>
</dbReference>
<dbReference type="GO" id="GO:0043138">
    <property type="term" value="F:3'-5' DNA helicase activity"/>
    <property type="evidence" value="ECO:0007669"/>
    <property type="project" value="UniProtKB-EC"/>
</dbReference>
<dbReference type="CDD" id="cd17992">
    <property type="entry name" value="DEXHc_RecG"/>
    <property type="match status" value="1"/>
</dbReference>
<dbReference type="PANTHER" id="PTHR47964">
    <property type="entry name" value="ATP-DEPENDENT DNA HELICASE HOMOLOG RECG, CHLOROPLASTIC"/>
    <property type="match status" value="1"/>
</dbReference>
<dbReference type="InterPro" id="IPR004609">
    <property type="entry name" value="ATP-dep_DNA_helicase_RecG"/>
</dbReference>
<dbReference type="GO" id="GO:0003677">
    <property type="term" value="F:DNA binding"/>
    <property type="evidence" value="ECO:0007669"/>
    <property type="project" value="UniProtKB-KW"/>
</dbReference>
<dbReference type="InterPro" id="IPR011545">
    <property type="entry name" value="DEAD/DEAH_box_helicase_dom"/>
</dbReference>
<accession>A0A495V6Y6</accession>
<keyword evidence="20" id="KW-1185">Reference proteome</keyword>
<dbReference type="Gene3D" id="3.40.50.300">
    <property type="entry name" value="P-loop containing nucleotide triphosphate hydrolases"/>
    <property type="match status" value="2"/>
</dbReference>
<dbReference type="Gene3D" id="1.10.150.20">
    <property type="entry name" value="5' to 3' exonuclease, C-terminal subdomain"/>
    <property type="match status" value="1"/>
</dbReference>
<evidence type="ECO:0000256" key="14">
    <source>
        <dbReference type="ARBA" id="ARBA00048988"/>
    </source>
</evidence>
<comment type="function">
    <text evidence="15">Plays a critical role in recombination and DNA repair. Helps process Holliday junction intermediates to mature products by catalyzing branch migration. Has replication fork regression activity, unwinds stalled or blocked replication forks to make a HJ that can be resolved. Has a DNA unwinding activity characteristic of a DNA helicase with 3'-5' polarity.</text>
</comment>
<dbReference type="Pfam" id="PF17191">
    <property type="entry name" value="RecG_wedge"/>
    <property type="match status" value="1"/>
</dbReference>
<dbReference type="InterPro" id="IPR014001">
    <property type="entry name" value="Helicase_ATP-bd"/>
</dbReference>
<dbReference type="InterPro" id="IPR045562">
    <property type="entry name" value="RecG_dom3_C"/>
</dbReference>
<comment type="catalytic activity">
    <reaction evidence="14 15">
        <text>ATP + H2O = ADP + phosphate + H(+)</text>
        <dbReference type="Rhea" id="RHEA:13065"/>
        <dbReference type="ChEBI" id="CHEBI:15377"/>
        <dbReference type="ChEBI" id="CHEBI:15378"/>
        <dbReference type="ChEBI" id="CHEBI:30616"/>
        <dbReference type="ChEBI" id="CHEBI:43474"/>
        <dbReference type="ChEBI" id="CHEBI:456216"/>
        <dbReference type="EC" id="5.6.2.4"/>
    </reaction>
</comment>
<feature type="domain" description="Helicase ATP-binding" evidence="17">
    <location>
        <begin position="298"/>
        <end position="463"/>
    </location>
</feature>
<dbReference type="GO" id="GO:0016887">
    <property type="term" value="F:ATP hydrolysis activity"/>
    <property type="evidence" value="ECO:0007669"/>
    <property type="project" value="RHEA"/>
</dbReference>
<organism evidence="19 20">
    <name type="scientific">Thiocapsa rosea</name>
    <dbReference type="NCBI Taxonomy" id="69360"/>
    <lineage>
        <taxon>Bacteria</taxon>
        <taxon>Pseudomonadati</taxon>
        <taxon>Pseudomonadota</taxon>
        <taxon>Gammaproteobacteria</taxon>
        <taxon>Chromatiales</taxon>
        <taxon>Chromatiaceae</taxon>
        <taxon>Thiocapsa</taxon>
    </lineage>
</organism>
<evidence type="ECO:0000313" key="19">
    <source>
        <dbReference type="EMBL" id="RKT45166.1"/>
    </source>
</evidence>
<dbReference type="NCBIfam" id="NF008168">
    <property type="entry name" value="PRK10917.2-2"/>
    <property type="match status" value="1"/>
</dbReference>
<keyword evidence="4 15" id="KW-0227">DNA damage</keyword>
<reference evidence="19 20" key="1">
    <citation type="submission" date="2018-10" db="EMBL/GenBank/DDBJ databases">
        <title>Genomic Encyclopedia of Archaeal and Bacterial Type Strains, Phase II (KMG-II): from individual species to whole genera.</title>
        <authorList>
            <person name="Goeker M."/>
        </authorList>
    </citation>
    <scope>NUCLEOTIDE SEQUENCE [LARGE SCALE GENOMIC DNA]</scope>
    <source>
        <strain evidence="19 20">DSM 235</strain>
    </source>
</reference>
<evidence type="ECO:0000256" key="4">
    <source>
        <dbReference type="ARBA" id="ARBA00022763"/>
    </source>
</evidence>
<dbReference type="AlphaFoldDB" id="A0A495V6Y6"/>
<dbReference type="Pfam" id="PF19833">
    <property type="entry name" value="RecG_dom3_C"/>
    <property type="match status" value="1"/>
</dbReference>